<comment type="similarity">
    <text evidence="1 2">Belongs to the enoyl-CoA hydratase/isomerase family.</text>
</comment>
<dbReference type="PANTHER" id="PTHR11941">
    <property type="entry name" value="ENOYL-COA HYDRATASE-RELATED"/>
    <property type="match status" value="1"/>
</dbReference>
<dbReference type="WBParaSite" id="ACAC_0001285801-mRNA-1">
    <property type="protein sequence ID" value="ACAC_0001285801-mRNA-1"/>
    <property type="gene ID" value="ACAC_0001285801"/>
</dbReference>
<accession>A0A0K0DME9</accession>
<reference evidence="4" key="2">
    <citation type="submission" date="2017-02" db="UniProtKB">
        <authorList>
            <consortium name="WormBaseParasite"/>
        </authorList>
    </citation>
    <scope>IDENTIFICATION</scope>
</reference>
<dbReference type="STRING" id="6313.A0A0K0DME9"/>
<dbReference type="AlphaFoldDB" id="A0A0K0DME9"/>
<dbReference type="Proteomes" id="UP000035642">
    <property type="component" value="Unassembled WGS sequence"/>
</dbReference>
<organism evidence="3 4">
    <name type="scientific">Angiostrongylus cantonensis</name>
    <name type="common">Rat lungworm</name>
    <dbReference type="NCBI Taxonomy" id="6313"/>
    <lineage>
        <taxon>Eukaryota</taxon>
        <taxon>Metazoa</taxon>
        <taxon>Ecdysozoa</taxon>
        <taxon>Nematoda</taxon>
        <taxon>Chromadorea</taxon>
        <taxon>Rhabditida</taxon>
        <taxon>Rhabditina</taxon>
        <taxon>Rhabditomorpha</taxon>
        <taxon>Strongyloidea</taxon>
        <taxon>Metastrongylidae</taxon>
        <taxon>Angiostrongylus</taxon>
    </lineage>
</organism>
<sequence>MLVIDVTSGVYLEIRILGADLKERKEMSVDEVPRFVDSLRSSFTEDPVNQICRSAIIFEFLFPPKSYTLKILHSFSTCLQLEALPQPIIAAIDGYALGGGLELALACDIRVASANARVGLIETRLAIIPGAGGTQRLSRAVGISMAKELIFTGRVISGEEANRIGLVNHCTQSDAFAKAVDIAREILPKAGMFVKFLASLNVRSCPLSI</sequence>
<dbReference type="CDD" id="cd06558">
    <property type="entry name" value="crotonase-like"/>
    <property type="match status" value="1"/>
</dbReference>
<dbReference type="PANTHER" id="PTHR11941:SF171">
    <property type="entry name" value="SD19268P"/>
    <property type="match status" value="1"/>
</dbReference>
<dbReference type="PROSITE" id="PS00166">
    <property type="entry name" value="ENOYL_COA_HYDRATASE"/>
    <property type="match status" value="1"/>
</dbReference>
<dbReference type="InterPro" id="IPR018376">
    <property type="entry name" value="Enoyl-CoA_hyd/isom_CS"/>
</dbReference>
<dbReference type="SUPFAM" id="SSF52096">
    <property type="entry name" value="ClpP/crotonase"/>
    <property type="match status" value="1"/>
</dbReference>
<evidence type="ECO:0000313" key="3">
    <source>
        <dbReference type="Proteomes" id="UP000035642"/>
    </source>
</evidence>
<dbReference type="InterPro" id="IPR001753">
    <property type="entry name" value="Enoyl-CoA_hydra/iso"/>
</dbReference>
<dbReference type="Pfam" id="PF00378">
    <property type="entry name" value="ECH_1"/>
    <property type="match status" value="1"/>
</dbReference>
<dbReference type="GO" id="GO:0006635">
    <property type="term" value="P:fatty acid beta-oxidation"/>
    <property type="evidence" value="ECO:0007669"/>
    <property type="project" value="TreeGrafter"/>
</dbReference>
<evidence type="ECO:0000256" key="2">
    <source>
        <dbReference type="RuleBase" id="RU003707"/>
    </source>
</evidence>
<evidence type="ECO:0000313" key="4">
    <source>
        <dbReference type="WBParaSite" id="ACAC_0001285801-mRNA-1"/>
    </source>
</evidence>
<name>A0A0K0DME9_ANGCA</name>
<evidence type="ECO:0000256" key="1">
    <source>
        <dbReference type="ARBA" id="ARBA00005254"/>
    </source>
</evidence>
<dbReference type="InterPro" id="IPR029045">
    <property type="entry name" value="ClpP/crotonase-like_dom_sf"/>
</dbReference>
<keyword evidence="3" id="KW-1185">Reference proteome</keyword>
<dbReference type="GO" id="GO:0005739">
    <property type="term" value="C:mitochondrion"/>
    <property type="evidence" value="ECO:0007669"/>
    <property type="project" value="TreeGrafter"/>
</dbReference>
<dbReference type="Gene3D" id="3.90.226.10">
    <property type="entry name" value="2-enoyl-CoA Hydratase, Chain A, domain 1"/>
    <property type="match status" value="1"/>
</dbReference>
<dbReference type="GO" id="GO:0003824">
    <property type="term" value="F:catalytic activity"/>
    <property type="evidence" value="ECO:0007669"/>
    <property type="project" value="InterPro"/>
</dbReference>
<protein>
    <submittedName>
        <fullName evidence="4">Enoyl-CoA hydratase</fullName>
    </submittedName>
</protein>
<proteinExistence type="inferred from homology"/>
<reference evidence="3" key="1">
    <citation type="submission" date="2012-09" db="EMBL/GenBank/DDBJ databases">
        <authorList>
            <person name="Martin A.A."/>
        </authorList>
    </citation>
    <scope>NUCLEOTIDE SEQUENCE</scope>
</reference>